<dbReference type="OrthoDB" id="9815928at2"/>
<feature type="chain" id="PRO_5012416082" evidence="1">
    <location>
        <begin position="29"/>
        <end position="461"/>
    </location>
</feature>
<dbReference type="Proteomes" id="UP000192674">
    <property type="component" value="Unassembled WGS sequence"/>
</dbReference>
<dbReference type="PROSITE" id="PS50911">
    <property type="entry name" value="CHAP"/>
    <property type="match status" value="1"/>
</dbReference>
<dbReference type="Pfam" id="PF05257">
    <property type="entry name" value="CHAP"/>
    <property type="match status" value="1"/>
</dbReference>
<keyword evidence="4" id="KW-1185">Reference proteome</keyword>
<evidence type="ECO:0000259" key="2">
    <source>
        <dbReference type="PROSITE" id="PS50911"/>
    </source>
</evidence>
<proteinExistence type="predicted"/>
<evidence type="ECO:0000256" key="1">
    <source>
        <dbReference type="SAM" id="SignalP"/>
    </source>
</evidence>
<name>A0A1W2FYW2_KIBAR</name>
<dbReference type="RefSeq" id="WP_160097335.1">
    <property type="nucleotide sequence ID" value="NZ_FWXV01000018.1"/>
</dbReference>
<keyword evidence="1" id="KW-0732">Signal</keyword>
<organism evidence="3 4">
    <name type="scientific">Kibdelosporangium aridum</name>
    <dbReference type="NCBI Taxonomy" id="2030"/>
    <lineage>
        <taxon>Bacteria</taxon>
        <taxon>Bacillati</taxon>
        <taxon>Actinomycetota</taxon>
        <taxon>Actinomycetes</taxon>
        <taxon>Pseudonocardiales</taxon>
        <taxon>Pseudonocardiaceae</taxon>
        <taxon>Kibdelosporangium</taxon>
    </lineage>
</organism>
<dbReference type="InterPro" id="IPR038765">
    <property type="entry name" value="Papain-like_cys_pep_sf"/>
</dbReference>
<sequence>MNTKTKRTLTTILAAAVMGLLGTVPAAADTRTDVRDLAAANLGKQTCSTNSLGGQGFAGSCAARHAWCADFARWVWGSSKLNVDRLNAGAGSFYLYGQQKGTLHTDPNYVPQIGDAVVFDYNGNGWASHVGLVDTVYANGTIRTINGNFGGTGPMNSTVQFATGGGRVGQFIGSQRISAFVSPVGLTDPVKPATPRIGVHFATSKVSVKEGNLFAQWTDVHGGGMVKSEAHGDMVGVLSPSGDLYVKQGNLFQGWLHMAGNVKDFALESNKGRVAVLGTDGKVFVKEGGLQGTWVEQASNVKEVELSGTYIGVITDDGTVSVKEDNLWAPWVPQMTGAADLELEASHGRVAVVRENGSLVVKEGGLHAPWVEQTSGVTDIDLSRDYLGVVFESGLASVKHGNLYAGWLDQAGDAAKIEVDAPAGRVGVLRTNGSLTVKDGGPHGAWTEQTNGVSDFQLTNY</sequence>
<dbReference type="InterPro" id="IPR007921">
    <property type="entry name" value="CHAP_dom"/>
</dbReference>
<evidence type="ECO:0000313" key="3">
    <source>
        <dbReference type="EMBL" id="SMD26902.1"/>
    </source>
</evidence>
<reference evidence="3 4" key="1">
    <citation type="submission" date="2017-04" db="EMBL/GenBank/DDBJ databases">
        <authorList>
            <person name="Afonso C.L."/>
            <person name="Miller P.J."/>
            <person name="Scott M.A."/>
            <person name="Spackman E."/>
            <person name="Goraichik I."/>
            <person name="Dimitrov K.M."/>
            <person name="Suarez D.L."/>
            <person name="Swayne D.E."/>
        </authorList>
    </citation>
    <scope>NUCLEOTIDE SEQUENCE [LARGE SCALE GENOMIC DNA]</scope>
    <source>
        <strain evidence="3 4">DSM 43828</strain>
    </source>
</reference>
<accession>A0A1W2FYW2</accession>
<dbReference type="SUPFAM" id="SSF54001">
    <property type="entry name" value="Cysteine proteinases"/>
    <property type="match status" value="1"/>
</dbReference>
<dbReference type="EMBL" id="FWXV01000018">
    <property type="protein sequence ID" value="SMD26902.1"/>
    <property type="molecule type" value="Genomic_DNA"/>
</dbReference>
<dbReference type="Gene3D" id="3.90.1720.10">
    <property type="entry name" value="endopeptidase domain like (from Nostoc punctiforme)"/>
    <property type="match status" value="1"/>
</dbReference>
<evidence type="ECO:0000313" key="4">
    <source>
        <dbReference type="Proteomes" id="UP000192674"/>
    </source>
</evidence>
<dbReference type="AlphaFoldDB" id="A0A1W2FYW2"/>
<feature type="signal peptide" evidence="1">
    <location>
        <begin position="1"/>
        <end position="28"/>
    </location>
</feature>
<gene>
    <name evidence="3" type="ORF">SAMN05661093_10489</name>
</gene>
<protein>
    <submittedName>
        <fullName evidence="3">CHAP domain-containing protein</fullName>
    </submittedName>
</protein>
<feature type="domain" description="Peptidase C51" evidence="2">
    <location>
        <begin position="43"/>
        <end position="173"/>
    </location>
</feature>